<comment type="caution">
    <text evidence="1">The sequence shown here is derived from an EMBL/GenBank/DDBJ whole genome shotgun (WGS) entry which is preliminary data.</text>
</comment>
<sequence>MRPSTATTVPKPRSVSVSLIQRWPSAKGIKFSKAREVCRKGALCYPKAKSGSSIKKRSACKR</sequence>
<dbReference type="EMBL" id="JAIRBT010000011">
    <property type="protein sequence ID" value="MBZ6066484.1"/>
    <property type="molecule type" value="Genomic_DNA"/>
</dbReference>
<gene>
    <name evidence="1" type="ORF">LA374_09740</name>
</gene>
<keyword evidence="2" id="KW-1185">Reference proteome</keyword>
<accession>A0ABS7VAQ9</accession>
<evidence type="ECO:0000313" key="1">
    <source>
        <dbReference type="EMBL" id="MBZ6066484.1"/>
    </source>
</evidence>
<organism evidence="1 2">
    <name type="scientific">Aeromonas schubertii</name>
    <dbReference type="NCBI Taxonomy" id="652"/>
    <lineage>
        <taxon>Bacteria</taxon>
        <taxon>Pseudomonadati</taxon>
        <taxon>Pseudomonadota</taxon>
        <taxon>Gammaproteobacteria</taxon>
        <taxon>Aeromonadales</taxon>
        <taxon>Aeromonadaceae</taxon>
        <taxon>Aeromonas</taxon>
    </lineage>
</organism>
<proteinExistence type="predicted"/>
<dbReference type="Proteomes" id="UP000774958">
    <property type="component" value="Unassembled WGS sequence"/>
</dbReference>
<reference evidence="1 2" key="1">
    <citation type="submission" date="2021-09" db="EMBL/GenBank/DDBJ databases">
        <title>Aeromonas schubertii isolated from Asian sea bass.</title>
        <authorList>
            <person name="Pinpimai K."/>
        </authorList>
    </citation>
    <scope>NUCLEOTIDE SEQUENCE [LARGE SCALE GENOMIC DNA]</scope>
    <source>
        <strain evidence="1 2">CHULA2021a</strain>
    </source>
</reference>
<protein>
    <submittedName>
        <fullName evidence="1">DUF982 domain-containing protein</fullName>
    </submittedName>
</protein>
<evidence type="ECO:0000313" key="2">
    <source>
        <dbReference type="Proteomes" id="UP000774958"/>
    </source>
</evidence>
<name>A0ABS7VAQ9_9GAMM</name>